<evidence type="ECO:0000313" key="2">
    <source>
        <dbReference type="Proteomes" id="UP000193380"/>
    </source>
</evidence>
<dbReference type="Proteomes" id="UP000193380">
    <property type="component" value="Unassembled WGS sequence"/>
</dbReference>
<dbReference type="PaxDb" id="8022-A0A060Z9N8"/>
<organism evidence="1 2">
    <name type="scientific">Oncorhynchus mykiss</name>
    <name type="common">Rainbow trout</name>
    <name type="synonym">Salmo gairdneri</name>
    <dbReference type="NCBI Taxonomy" id="8022"/>
    <lineage>
        <taxon>Eukaryota</taxon>
        <taxon>Metazoa</taxon>
        <taxon>Chordata</taxon>
        <taxon>Craniata</taxon>
        <taxon>Vertebrata</taxon>
        <taxon>Euteleostomi</taxon>
        <taxon>Actinopterygii</taxon>
        <taxon>Neopterygii</taxon>
        <taxon>Teleostei</taxon>
        <taxon>Protacanthopterygii</taxon>
        <taxon>Salmoniformes</taxon>
        <taxon>Salmonidae</taxon>
        <taxon>Salmoninae</taxon>
        <taxon>Oncorhynchus</taxon>
    </lineage>
</organism>
<sequence length="131" mass="14713">MFFCAFHRVKEVTFDSPNPDHRKGHNANFDLISSVDGPLSTQIRALRLDYMQSGGSDPAVLAQMHDMQAEANTLEQQAQSGADNNGRRKSECQSCMVLHWGMEDVTSICATLSDWFLLCMFMSVPARRKIN</sequence>
<dbReference type="EMBL" id="FR960063">
    <property type="protein sequence ID" value="CDR00721.1"/>
    <property type="molecule type" value="Genomic_DNA"/>
</dbReference>
<feature type="non-terminal residue" evidence="1">
    <location>
        <position position="131"/>
    </location>
</feature>
<accession>A0A060Z9N8</accession>
<gene>
    <name evidence="1" type="ORF">GSONMT00033059001</name>
</gene>
<reference evidence="1" key="2">
    <citation type="submission" date="2014-03" db="EMBL/GenBank/DDBJ databases">
        <authorList>
            <person name="Genoscope - CEA"/>
        </authorList>
    </citation>
    <scope>NUCLEOTIDE SEQUENCE</scope>
</reference>
<name>A0A060Z9N8_ONCMY</name>
<dbReference type="InterPro" id="IPR038800">
    <property type="entry name" value="CCDC17"/>
</dbReference>
<dbReference type="PANTHER" id="PTHR33820:SF4">
    <property type="entry name" value="COILED-COIL DOMAIN-CONTAINING PROTEIN 17"/>
    <property type="match status" value="1"/>
</dbReference>
<evidence type="ECO:0000313" key="1">
    <source>
        <dbReference type="EMBL" id="CDR00721.1"/>
    </source>
</evidence>
<dbReference type="PANTHER" id="PTHR33820">
    <property type="entry name" value="COILED-COIL DOMAIN-CONTAINING PROTEIN 17"/>
    <property type="match status" value="1"/>
</dbReference>
<protein>
    <submittedName>
        <fullName evidence="1">Uncharacterized protein</fullName>
    </submittedName>
</protein>
<reference evidence="1" key="1">
    <citation type="journal article" date="2014" name="Nat. Commun.">
        <title>The rainbow trout genome provides novel insights into evolution after whole-genome duplication in vertebrates.</title>
        <authorList>
            <person name="Berthelot C."/>
            <person name="Brunet F."/>
            <person name="Chalopin D."/>
            <person name="Juanchich A."/>
            <person name="Bernard M."/>
            <person name="Noel B."/>
            <person name="Bento P."/>
            <person name="Da Silva C."/>
            <person name="Labadie K."/>
            <person name="Alberti A."/>
            <person name="Aury J.M."/>
            <person name="Louis A."/>
            <person name="Dehais P."/>
            <person name="Bardou P."/>
            <person name="Montfort J."/>
            <person name="Klopp C."/>
            <person name="Cabau C."/>
            <person name="Gaspin C."/>
            <person name="Thorgaard G.H."/>
            <person name="Boussaha M."/>
            <person name="Quillet E."/>
            <person name="Guyomard R."/>
            <person name="Galiana D."/>
            <person name="Bobe J."/>
            <person name="Volff J.N."/>
            <person name="Genet C."/>
            <person name="Wincker P."/>
            <person name="Jaillon O."/>
            <person name="Roest Crollius H."/>
            <person name="Guiguen Y."/>
        </authorList>
    </citation>
    <scope>NUCLEOTIDE SEQUENCE [LARGE SCALE GENOMIC DNA]</scope>
</reference>
<proteinExistence type="predicted"/>
<dbReference type="AlphaFoldDB" id="A0A060Z9N8"/>